<dbReference type="STRING" id="156976.AK829_09600"/>
<evidence type="ECO:0000313" key="2">
    <source>
        <dbReference type="Proteomes" id="UP000060016"/>
    </source>
</evidence>
<protein>
    <submittedName>
        <fullName evidence="1">Uncharacterized protein</fullName>
    </submittedName>
</protein>
<dbReference type="InterPro" id="IPR010281">
    <property type="entry name" value="DUF885"/>
</dbReference>
<sequence>MTATSEPLRKPSLLDATCEDFVYDIAELVPTLGTQLGMEGLDGELQDYSPEFWNSVAERMRDLVQDIDALNDSTDDSDDEDDFDDVDHLTAAVVRDRITRELELHHNGEWLSSLNVIDSPLQTIRDSFSLMSQETPEDIEAIASRLSKVRGALHGYAESLAEAAQTGNVASHRQIDAVINQAEALAEVGSQLEQLGVDPESAPVQDAKDAFAEFADWLSTELSPQSSHEDAVGRDRYELFAGLFLGRDIDWDEAYDWAKEQLAETVDEQGRLASELYGPGTTVLSAYRQLNEDPRYQLRGTDALLEWMNSVNERAFAELNGEDLTVPPELHKVECAIDRAGSGGIFYTPPSDDLERPGTMWWSVPHGQEVFHTWQELTTVFHEGLPGHHLQIGTALLQRRSINLLRRNLFYSGHGEGWALYAEHLMAEHGYFEDAGYRMGLLDARRLRLARVLIDVGVHLKKPTPDGSGIWDAQYAKAFLRDNCALGEAQVAFELDRYLGWPGQAPCYALGFRDWLNLRDKALEQGMTLKRFHDKALRLGSMPMDMLACEVLNHGA</sequence>
<dbReference type="KEGG" id="crie:AK829_09600"/>
<organism evidence="1 2">
    <name type="scientific">Corynebacterium riegelii</name>
    <dbReference type="NCBI Taxonomy" id="156976"/>
    <lineage>
        <taxon>Bacteria</taxon>
        <taxon>Bacillati</taxon>
        <taxon>Actinomycetota</taxon>
        <taxon>Actinomycetes</taxon>
        <taxon>Mycobacteriales</taxon>
        <taxon>Corynebacteriaceae</taxon>
        <taxon>Corynebacterium</taxon>
    </lineage>
</organism>
<gene>
    <name evidence="1" type="ORF">AK829_09600</name>
</gene>
<proteinExistence type="predicted"/>
<dbReference type="EMBL" id="CP012342">
    <property type="protein sequence ID" value="AKV59348.1"/>
    <property type="molecule type" value="Genomic_DNA"/>
</dbReference>
<dbReference type="Pfam" id="PF05960">
    <property type="entry name" value="DUF885"/>
    <property type="match status" value="1"/>
</dbReference>
<dbReference type="PANTHER" id="PTHR33361">
    <property type="entry name" value="GLR0591 PROTEIN"/>
    <property type="match status" value="1"/>
</dbReference>
<dbReference type="AlphaFoldDB" id="A0A0K1RD83"/>
<accession>A0A0K1RD83</accession>
<keyword evidence="2" id="KW-1185">Reference proteome</keyword>
<dbReference type="RefSeq" id="WP_052205634.1">
    <property type="nucleotide sequence ID" value="NZ_BAAAGW010000008.1"/>
</dbReference>
<dbReference type="PATRIC" id="fig|156976.3.peg.1928"/>
<dbReference type="Proteomes" id="UP000060016">
    <property type="component" value="Chromosome"/>
</dbReference>
<evidence type="ECO:0000313" key="1">
    <source>
        <dbReference type="EMBL" id="AKV59348.1"/>
    </source>
</evidence>
<reference evidence="1 2" key="1">
    <citation type="submission" date="2015-08" db="EMBL/GenBank/DDBJ databases">
        <authorList>
            <person name="Babu N.S."/>
            <person name="Beckwith C.J."/>
            <person name="Beseler K.G."/>
            <person name="Brison A."/>
            <person name="Carone J.V."/>
            <person name="Caskin T.P."/>
            <person name="Diamond M."/>
            <person name="Durham M.E."/>
            <person name="Foxe J.M."/>
            <person name="Go M."/>
            <person name="Henderson B.A."/>
            <person name="Jones I.B."/>
            <person name="McGettigan J.A."/>
            <person name="Micheletti S.J."/>
            <person name="Nasrallah M.E."/>
            <person name="Ortiz D."/>
            <person name="Piller C.R."/>
            <person name="Privatt S.R."/>
            <person name="Schneider S.L."/>
            <person name="Sharp S."/>
            <person name="Smith T.C."/>
            <person name="Stanton J.D."/>
            <person name="Ullery H.E."/>
            <person name="Wilson R.J."/>
            <person name="Serrano M.G."/>
            <person name="Buck G."/>
            <person name="Lee V."/>
            <person name="Wang Y."/>
            <person name="Carvalho R."/>
            <person name="Voegtly L."/>
            <person name="Shi R."/>
            <person name="Duckworth R."/>
            <person name="Johnson A."/>
            <person name="Loviza R."/>
            <person name="Walstead R."/>
            <person name="Shah Z."/>
            <person name="Kiflezghi M."/>
            <person name="Wade K."/>
            <person name="Ball S.L."/>
            <person name="Bradley K.W."/>
            <person name="Asai D.J."/>
            <person name="Bowman C.A."/>
            <person name="Russell D.A."/>
            <person name="Pope W.H."/>
            <person name="Jacobs-Sera D."/>
            <person name="Hendrix R.W."/>
            <person name="Hatfull G.F."/>
        </authorList>
    </citation>
    <scope>NUCLEOTIDE SEQUENCE [LARGE SCALE GENOMIC DNA]</scope>
    <source>
        <strain evidence="1 2">PUDD_83A45</strain>
    </source>
</reference>
<name>A0A0K1RD83_9CORY</name>
<dbReference type="PANTHER" id="PTHR33361:SF2">
    <property type="entry name" value="DUF885 DOMAIN-CONTAINING PROTEIN"/>
    <property type="match status" value="1"/>
</dbReference>